<dbReference type="Proteomes" id="UP000288012">
    <property type="component" value="Unassembled WGS sequence"/>
</dbReference>
<reference evidence="1 2" key="1">
    <citation type="submission" date="2018-12" db="EMBL/GenBank/DDBJ databases">
        <title>Legionella sp,whole genome shotgun sequence.</title>
        <authorList>
            <person name="Wu H."/>
        </authorList>
    </citation>
    <scope>NUCLEOTIDE SEQUENCE [LARGE SCALE GENOMIC DNA]</scope>
    <source>
        <strain evidence="2">km714</strain>
    </source>
</reference>
<gene>
    <name evidence="1" type="ORF">EKM59_06665</name>
</gene>
<sequence>MINVETLVLVAVWKEPFVFQGCIKITALNEENITFFFFRCQSIHASQNDLVTGDFSADDYEFTHLYNEINPNPLHLNNENPIIAYAMEMLKYALHVTLKEMISSRKLHFTSIDDVAMQAMINKVKAVLSKKLTLPAEEHIGFAVAMDFYPQEEMGRFAALALLNKLEPLVHDSHSCH</sequence>
<evidence type="ECO:0000313" key="2">
    <source>
        <dbReference type="Proteomes" id="UP000288012"/>
    </source>
</evidence>
<proteinExistence type="predicted"/>
<name>A0A3S0X038_9GAMM</name>
<protein>
    <submittedName>
        <fullName evidence="1">Uncharacterized protein</fullName>
    </submittedName>
</protein>
<accession>A0A3S0X038</accession>
<comment type="caution">
    <text evidence="1">The sequence shown here is derived from an EMBL/GenBank/DDBJ whole genome shotgun (WGS) entry which is preliminary data.</text>
</comment>
<organism evidence="1 2">
    <name type="scientific">Legionella septentrionalis</name>
    <dbReference type="NCBI Taxonomy" id="2498109"/>
    <lineage>
        <taxon>Bacteria</taxon>
        <taxon>Pseudomonadati</taxon>
        <taxon>Pseudomonadota</taxon>
        <taxon>Gammaproteobacteria</taxon>
        <taxon>Legionellales</taxon>
        <taxon>Legionellaceae</taxon>
        <taxon>Legionella</taxon>
    </lineage>
</organism>
<dbReference type="AlphaFoldDB" id="A0A3S0X038"/>
<keyword evidence="2" id="KW-1185">Reference proteome</keyword>
<evidence type="ECO:0000313" key="1">
    <source>
        <dbReference type="EMBL" id="RUQ85317.1"/>
    </source>
</evidence>
<dbReference type="RefSeq" id="WP_126953662.1">
    <property type="nucleotide sequence ID" value="NZ_RZGR01000017.1"/>
</dbReference>
<dbReference type="EMBL" id="RZGR01000017">
    <property type="protein sequence ID" value="RUQ85317.1"/>
    <property type="molecule type" value="Genomic_DNA"/>
</dbReference>